<dbReference type="InterPro" id="IPR008942">
    <property type="entry name" value="ENTH_VHS"/>
</dbReference>
<feature type="domain" description="ENTH" evidence="8">
    <location>
        <begin position="12"/>
        <end position="144"/>
    </location>
</feature>
<evidence type="ECO:0000256" key="6">
    <source>
        <dbReference type="ARBA" id="ARBA00023121"/>
    </source>
</evidence>
<dbReference type="PROSITE" id="PS50330">
    <property type="entry name" value="UIM"/>
    <property type="match status" value="2"/>
</dbReference>
<dbReference type="GO" id="GO:0006897">
    <property type="term" value="P:endocytosis"/>
    <property type="evidence" value="ECO:0007669"/>
    <property type="project" value="TreeGrafter"/>
</dbReference>
<dbReference type="PANTHER" id="PTHR12276:SF48">
    <property type="entry name" value="EPSIN-1"/>
    <property type="match status" value="1"/>
</dbReference>
<comment type="subcellular location">
    <subcellularLocation>
        <location evidence="1">Cytoplasm</location>
    </subcellularLocation>
</comment>
<evidence type="ECO:0000256" key="1">
    <source>
        <dbReference type="ARBA" id="ARBA00004496"/>
    </source>
</evidence>
<accession>A0A8J6F8R8</accession>
<comment type="similarity">
    <text evidence="2">Belongs to the epsin family.</text>
</comment>
<dbReference type="GO" id="GO:0005768">
    <property type="term" value="C:endosome"/>
    <property type="evidence" value="ECO:0007669"/>
    <property type="project" value="TreeGrafter"/>
</dbReference>
<proteinExistence type="inferred from homology"/>
<dbReference type="Gene3D" id="1.25.40.90">
    <property type="match status" value="1"/>
</dbReference>
<keyword evidence="6" id="KW-0446">Lipid-binding</keyword>
<evidence type="ECO:0000256" key="7">
    <source>
        <dbReference type="SAM" id="MobiDB-lite"/>
    </source>
</evidence>
<dbReference type="FunFam" id="1.25.40.90:FF:000002">
    <property type="entry name" value="epsin-2 isoform X1"/>
    <property type="match status" value="1"/>
</dbReference>
<feature type="region of interest" description="Disordered" evidence="7">
    <location>
        <begin position="242"/>
        <end position="407"/>
    </location>
</feature>
<evidence type="ECO:0000313" key="10">
    <source>
        <dbReference type="Proteomes" id="UP000770717"/>
    </source>
</evidence>
<feature type="compositionally biased region" description="Polar residues" evidence="7">
    <location>
        <begin position="261"/>
        <end position="278"/>
    </location>
</feature>
<reference evidence="9" key="1">
    <citation type="thesis" date="2020" institute="ProQuest LLC" country="789 East Eisenhower Parkway, Ann Arbor, MI, USA">
        <title>Comparative Genomics and Chromosome Evolution.</title>
        <authorList>
            <person name="Mudd A.B."/>
        </authorList>
    </citation>
    <scope>NUCLEOTIDE SEQUENCE</scope>
    <source>
        <strain evidence="9">HN-11 Male</strain>
        <tissue evidence="9">Kidney and liver</tissue>
    </source>
</reference>
<dbReference type="GO" id="GO:0005886">
    <property type="term" value="C:plasma membrane"/>
    <property type="evidence" value="ECO:0007669"/>
    <property type="project" value="TreeGrafter"/>
</dbReference>
<evidence type="ECO:0000313" key="9">
    <source>
        <dbReference type="EMBL" id="KAG9482620.1"/>
    </source>
</evidence>
<keyword evidence="4" id="KW-0597">Phosphoprotein</keyword>
<evidence type="ECO:0000256" key="4">
    <source>
        <dbReference type="ARBA" id="ARBA00022553"/>
    </source>
</evidence>
<dbReference type="CDD" id="cd16990">
    <property type="entry name" value="ENTH_Epsin"/>
    <property type="match status" value="1"/>
</dbReference>
<keyword evidence="3" id="KW-0963">Cytoplasm</keyword>
<dbReference type="Pfam" id="PF01417">
    <property type="entry name" value="ENTH"/>
    <property type="match status" value="1"/>
</dbReference>
<feature type="compositionally biased region" description="Low complexity" evidence="7">
    <location>
        <begin position="155"/>
        <end position="166"/>
    </location>
</feature>
<dbReference type="GO" id="GO:0030125">
    <property type="term" value="C:clathrin vesicle coat"/>
    <property type="evidence" value="ECO:0007669"/>
    <property type="project" value="TreeGrafter"/>
</dbReference>
<keyword evidence="10" id="KW-1185">Reference proteome</keyword>
<sequence>MSTSSLRRQMKNIVHNYSEAEIKVREATSNDPWGPSSSLMSEIADLTYNVVAFSEIMSMIWKRLNDHGKNWRHVYKAMTLMEYLIKTGSERVAQQCKENIYAIQTLKDFQYVDRDGKDQGVNVREKAKQLVSLLKDDERLKEERAHALKTKEKLAQTSTASSASSTLNPATEAEQAWPQSSGEEELQLQLALAMSKEEAEQVRAKEERIRRGDDLRLQMAIEESKKEAPSKQEESSLMDLADVFSSPPPAAPPSDPWGSTAAPSTDPWSGGVNTSTVPAVSDPWGGPPVATGASTDPWGAGVQANNVPSDPWAGTPAVSSVDAKSVSDPWNPGGAAATAAPQSSDPWSSSPSLAAKQTDPWAPAATFSDPWGGSPSRPSTNGTVGELDLLAGEVPMSRSLGSKSPDAFDMAAMSGSLSESSKPTRKTPESFLGPNAALVDLDSLISKPTLQNTKTSNPFLVTGATSSTTTNPFQPNQQSSLTLNQLRSSPVMSMGQQVTPAGQTPAAVPYNSVSPMVSVSPMAPGIPLANVSPMVGMQPVAGVGGLPVAAVPPGVPPMSLPSMMPPQQMVTQPLVPNLSAQAVTSTTNPFLL</sequence>
<dbReference type="InterPro" id="IPR013809">
    <property type="entry name" value="ENTH"/>
</dbReference>
<evidence type="ECO:0000256" key="5">
    <source>
        <dbReference type="ARBA" id="ARBA00022737"/>
    </source>
</evidence>
<dbReference type="SMART" id="SM00273">
    <property type="entry name" value="ENTH"/>
    <property type="match status" value="1"/>
</dbReference>
<protein>
    <recommendedName>
        <fullName evidence="8">ENTH domain-containing protein</fullName>
    </recommendedName>
</protein>
<feature type="compositionally biased region" description="Low complexity" evidence="7">
    <location>
        <begin position="339"/>
        <end position="355"/>
    </location>
</feature>
<feature type="compositionally biased region" description="Low complexity" evidence="7">
    <location>
        <begin position="317"/>
        <end position="328"/>
    </location>
</feature>
<dbReference type="PANTHER" id="PTHR12276">
    <property type="entry name" value="EPSIN/ENT-RELATED"/>
    <property type="match status" value="1"/>
</dbReference>
<dbReference type="SMART" id="SM00726">
    <property type="entry name" value="UIM"/>
    <property type="match status" value="2"/>
</dbReference>
<gene>
    <name evidence="9" type="ORF">GDO78_011336</name>
</gene>
<dbReference type="InterPro" id="IPR003903">
    <property type="entry name" value="UIM_dom"/>
</dbReference>
<dbReference type="SUPFAM" id="SSF48464">
    <property type="entry name" value="ENTH/VHS domain"/>
    <property type="match status" value="1"/>
</dbReference>
<name>A0A8J6F8R8_ELECQ</name>
<keyword evidence="5" id="KW-0677">Repeat</keyword>
<evidence type="ECO:0000256" key="3">
    <source>
        <dbReference type="ARBA" id="ARBA00022490"/>
    </source>
</evidence>
<dbReference type="OrthoDB" id="4033880at2759"/>
<evidence type="ECO:0000259" key="8">
    <source>
        <dbReference type="PROSITE" id="PS50942"/>
    </source>
</evidence>
<dbReference type="EMBL" id="WNTK01000006">
    <property type="protein sequence ID" value="KAG9482620.1"/>
    <property type="molecule type" value="Genomic_DNA"/>
</dbReference>
<feature type="region of interest" description="Disordered" evidence="7">
    <location>
        <begin position="149"/>
        <end position="187"/>
    </location>
</feature>
<organism evidence="9 10">
    <name type="scientific">Eleutherodactylus coqui</name>
    <name type="common">Puerto Rican coqui</name>
    <dbReference type="NCBI Taxonomy" id="57060"/>
    <lineage>
        <taxon>Eukaryota</taxon>
        <taxon>Metazoa</taxon>
        <taxon>Chordata</taxon>
        <taxon>Craniata</taxon>
        <taxon>Vertebrata</taxon>
        <taxon>Euteleostomi</taxon>
        <taxon>Amphibia</taxon>
        <taxon>Batrachia</taxon>
        <taxon>Anura</taxon>
        <taxon>Neobatrachia</taxon>
        <taxon>Hyloidea</taxon>
        <taxon>Eleutherodactylidae</taxon>
        <taxon>Eleutherodactylinae</taxon>
        <taxon>Eleutherodactylus</taxon>
        <taxon>Eleutherodactylus</taxon>
    </lineage>
</organism>
<evidence type="ECO:0000256" key="2">
    <source>
        <dbReference type="ARBA" id="ARBA00010130"/>
    </source>
</evidence>
<dbReference type="GO" id="GO:0005543">
    <property type="term" value="F:phospholipid binding"/>
    <property type="evidence" value="ECO:0007669"/>
    <property type="project" value="TreeGrafter"/>
</dbReference>
<comment type="caution">
    <text evidence="9">The sequence shown here is derived from an EMBL/GenBank/DDBJ whole genome shotgun (WGS) entry which is preliminary data.</text>
</comment>
<dbReference type="AlphaFoldDB" id="A0A8J6F8R8"/>
<feature type="compositionally biased region" description="Pro residues" evidence="7">
    <location>
        <begin position="246"/>
        <end position="255"/>
    </location>
</feature>
<dbReference type="PROSITE" id="PS50942">
    <property type="entry name" value="ENTH"/>
    <property type="match status" value="1"/>
</dbReference>
<dbReference type="GO" id="GO:0030276">
    <property type="term" value="F:clathrin binding"/>
    <property type="evidence" value="ECO:0007669"/>
    <property type="project" value="TreeGrafter"/>
</dbReference>
<dbReference type="Proteomes" id="UP000770717">
    <property type="component" value="Unassembled WGS sequence"/>
</dbReference>